<dbReference type="Proteomes" id="UP000608513">
    <property type="component" value="Unassembled WGS sequence"/>
</dbReference>
<evidence type="ECO:0000313" key="1">
    <source>
        <dbReference type="EMBL" id="MBC5783836.1"/>
    </source>
</evidence>
<dbReference type="RefSeq" id="WP_187076589.1">
    <property type="nucleotide sequence ID" value="NZ_JACORT010000005.1"/>
</dbReference>
<dbReference type="EMBL" id="JACORT010000005">
    <property type="protein sequence ID" value="MBC5783836.1"/>
    <property type="molecule type" value="Genomic_DNA"/>
</dbReference>
<gene>
    <name evidence="1" type="ORF">H8N03_12845</name>
</gene>
<sequence length="452" mass="47427">MSPEEVLARALERAARRYRMPPLPADADAAAAAGTDAALAFAIEAVRMGNAATQERELFTRSLARLVTQALAGDAAFQALVLREQDAQVATFVELAAGEAADRRRVASLVDAFAHPGKLRGRAPDAPGEGLAALHALARAGEWQALRTQARSLAGGDADDALRAQLATVLADPALARLLRAAGLRQAPAVQRYLALLAAQGPLAGTEAAAQRGREAARAGDAVEAQVLQAFATIAGWMDAPHARRHRAAQGLRPAGGFPPAPHGAKDEWDVALLRDDAAGACELLLLAECKAAPAAAASDWPRLLGGLAHLAQAAPDEDVLFAAGTERLRVHGASLRALAPRDGAIPPQVFYACCVEEQRVPLLSAAARALLLQERACIAFARELAQGTQPAPEQLQPVFEALARERRLRPVLLQDDTARRAREAMLHPADLLAAAAEAFGVPGAQGRPRNT</sequence>
<accession>A0A923SBF4</accession>
<name>A0A923SBF4_9BURK</name>
<evidence type="ECO:0008006" key="3">
    <source>
        <dbReference type="Google" id="ProtNLM"/>
    </source>
</evidence>
<organism evidence="1 2">
    <name type="scientific">Ramlibacter cellulosilyticus</name>
    <dbReference type="NCBI Taxonomy" id="2764187"/>
    <lineage>
        <taxon>Bacteria</taxon>
        <taxon>Pseudomonadati</taxon>
        <taxon>Pseudomonadota</taxon>
        <taxon>Betaproteobacteria</taxon>
        <taxon>Burkholderiales</taxon>
        <taxon>Comamonadaceae</taxon>
        <taxon>Ramlibacter</taxon>
    </lineage>
</organism>
<keyword evidence="2" id="KW-1185">Reference proteome</keyword>
<comment type="caution">
    <text evidence="1">The sequence shown here is derived from an EMBL/GenBank/DDBJ whole genome shotgun (WGS) entry which is preliminary data.</text>
</comment>
<reference evidence="1" key="1">
    <citation type="submission" date="2020-08" db="EMBL/GenBank/DDBJ databases">
        <title>Ramlibacter sp. USB13 16S ribosomal RNA gene genome sequencing and assembly.</title>
        <authorList>
            <person name="Kang M."/>
        </authorList>
    </citation>
    <scope>NUCLEOTIDE SEQUENCE</scope>
    <source>
        <strain evidence="1">USB13</strain>
    </source>
</reference>
<dbReference type="AlphaFoldDB" id="A0A923SBF4"/>
<protein>
    <recommendedName>
        <fullName evidence="3">3-deoxy-D-arabino-heptulosonate 7-phosphate synthase</fullName>
    </recommendedName>
</protein>
<evidence type="ECO:0000313" key="2">
    <source>
        <dbReference type="Proteomes" id="UP000608513"/>
    </source>
</evidence>
<proteinExistence type="predicted"/>